<keyword evidence="2" id="KW-1185">Reference proteome</keyword>
<gene>
    <name evidence="1" type="ORF">PAXRUDRAFT_39561</name>
</gene>
<dbReference type="InParanoid" id="A0A0D0DG73"/>
<dbReference type="EMBL" id="KN826072">
    <property type="protein sequence ID" value="KIK80214.1"/>
    <property type="molecule type" value="Genomic_DNA"/>
</dbReference>
<sequence length="128" mass="14700">TPETHPDIHFWTLKDYKAWIDTPKVQVADRGKEHYLKDKDGSEVSGKCLTEIQAVVCGAWAKLVNQKLAPQIWGKLSASGQHLFHSLMETSYPLFTYSEGHQKLEHLAQNLYCAWCINNLDKVCNWKK</sequence>
<dbReference type="STRING" id="930991.A0A0D0DG73"/>
<proteinExistence type="predicted"/>
<feature type="non-terminal residue" evidence="1">
    <location>
        <position position="128"/>
    </location>
</feature>
<reference evidence="2" key="2">
    <citation type="submission" date="2015-01" db="EMBL/GenBank/DDBJ databases">
        <title>Evolutionary Origins and Diversification of the Mycorrhizal Mutualists.</title>
        <authorList>
            <consortium name="DOE Joint Genome Institute"/>
            <consortium name="Mycorrhizal Genomics Consortium"/>
            <person name="Kohler A."/>
            <person name="Kuo A."/>
            <person name="Nagy L.G."/>
            <person name="Floudas D."/>
            <person name="Copeland A."/>
            <person name="Barry K.W."/>
            <person name="Cichocki N."/>
            <person name="Veneault-Fourrey C."/>
            <person name="LaButti K."/>
            <person name="Lindquist E.A."/>
            <person name="Lipzen A."/>
            <person name="Lundell T."/>
            <person name="Morin E."/>
            <person name="Murat C."/>
            <person name="Riley R."/>
            <person name="Ohm R."/>
            <person name="Sun H."/>
            <person name="Tunlid A."/>
            <person name="Henrissat B."/>
            <person name="Grigoriev I.V."/>
            <person name="Hibbett D.S."/>
            <person name="Martin F."/>
        </authorList>
    </citation>
    <scope>NUCLEOTIDE SEQUENCE [LARGE SCALE GENOMIC DNA]</scope>
    <source>
        <strain evidence="2">Ve08.2h10</strain>
    </source>
</reference>
<protein>
    <submittedName>
        <fullName evidence="1">Uncharacterized protein</fullName>
    </submittedName>
</protein>
<organism evidence="1 2">
    <name type="scientific">Paxillus rubicundulus Ve08.2h10</name>
    <dbReference type="NCBI Taxonomy" id="930991"/>
    <lineage>
        <taxon>Eukaryota</taxon>
        <taxon>Fungi</taxon>
        <taxon>Dikarya</taxon>
        <taxon>Basidiomycota</taxon>
        <taxon>Agaricomycotina</taxon>
        <taxon>Agaricomycetes</taxon>
        <taxon>Agaricomycetidae</taxon>
        <taxon>Boletales</taxon>
        <taxon>Paxilineae</taxon>
        <taxon>Paxillaceae</taxon>
        <taxon>Paxillus</taxon>
    </lineage>
</organism>
<name>A0A0D0DG73_9AGAM</name>
<reference evidence="1 2" key="1">
    <citation type="submission" date="2014-04" db="EMBL/GenBank/DDBJ databases">
        <authorList>
            <consortium name="DOE Joint Genome Institute"/>
            <person name="Kuo A."/>
            <person name="Kohler A."/>
            <person name="Jargeat P."/>
            <person name="Nagy L.G."/>
            <person name="Floudas D."/>
            <person name="Copeland A."/>
            <person name="Barry K.W."/>
            <person name="Cichocki N."/>
            <person name="Veneault-Fourrey C."/>
            <person name="LaButti K."/>
            <person name="Lindquist E.A."/>
            <person name="Lipzen A."/>
            <person name="Lundell T."/>
            <person name="Morin E."/>
            <person name="Murat C."/>
            <person name="Sun H."/>
            <person name="Tunlid A."/>
            <person name="Henrissat B."/>
            <person name="Grigoriev I.V."/>
            <person name="Hibbett D.S."/>
            <person name="Martin F."/>
            <person name="Nordberg H.P."/>
            <person name="Cantor M.N."/>
            <person name="Hua S.X."/>
        </authorList>
    </citation>
    <scope>NUCLEOTIDE SEQUENCE [LARGE SCALE GENOMIC DNA]</scope>
    <source>
        <strain evidence="1 2">Ve08.2h10</strain>
    </source>
</reference>
<dbReference type="AlphaFoldDB" id="A0A0D0DG73"/>
<dbReference type="HOGENOM" id="CLU_069664_2_0_1"/>
<evidence type="ECO:0000313" key="1">
    <source>
        <dbReference type="EMBL" id="KIK80214.1"/>
    </source>
</evidence>
<accession>A0A0D0DG73</accession>
<evidence type="ECO:0000313" key="2">
    <source>
        <dbReference type="Proteomes" id="UP000054538"/>
    </source>
</evidence>
<dbReference type="Proteomes" id="UP000054538">
    <property type="component" value="Unassembled WGS sequence"/>
</dbReference>
<dbReference type="OrthoDB" id="2681506at2759"/>
<feature type="non-terminal residue" evidence="1">
    <location>
        <position position="1"/>
    </location>
</feature>